<reference evidence="5" key="1">
    <citation type="submission" date="2010-12" db="EMBL/GenBank/DDBJ databases">
        <title>Complete sequence of Bacillus cellulosilyticus DSM 2522.</title>
        <authorList>
            <consortium name="US DOE Joint Genome Institute"/>
            <person name="Lucas S."/>
            <person name="Copeland A."/>
            <person name="Lapidus A."/>
            <person name="Cheng J.-F."/>
            <person name="Bruce D."/>
            <person name="Goodwin L."/>
            <person name="Pitluck S."/>
            <person name="Chertkov O."/>
            <person name="Detter J.C."/>
            <person name="Han C."/>
            <person name="Tapia R."/>
            <person name="Land M."/>
            <person name="Hauser L."/>
            <person name="Jeffries C."/>
            <person name="Kyrpides N."/>
            <person name="Ivanova N."/>
            <person name="Mikhailova N."/>
            <person name="Brumm P."/>
            <person name="Mead D."/>
            <person name="Woyke T."/>
        </authorList>
    </citation>
    <scope>NUCLEOTIDE SEQUENCE [LARGE SCALE GENOMIC DNA]</scope>
    <source>
        <strain evidence="5">DSM 2522</strain>
    </source>
</reference>
<dbReference type="SUPFAM" id="SSF55811">
    <property type="entry name" value="Nudix"/>
    <property type="match status" value="1"/>
</dbReference>
<comment type="cofactor">
    <cofactor evidence="1">
        <name>Mg(2+)</name>
        <dbReference type="ChEBI" id="CHEBI:18420"/>
    </cofactor>
</comment>
<dbReference type="Pfam" id="PF00293">
    <property type="entry name" value="NUDIX"/>
    <property type="match status" value="1"/>
</dbReference>
<gene>
    <name evidence="5" type="ordered locus">Bcell_0604</name>
</gene>
<dbReference type="GO" id="GO:0016787">
    <property type="term" value="F:hydrolase activity"/>
    <property type="evidence" value="ECO:0007669"/>
    <property type="project" value="UniProtKB-KW"/>
</dbReference>
<keyword evidence="2 3" id="KW-0378">Hydrolase</keyword>
<proteinExistence type="inferred from homology"/>
<comment type="similarity">
    <text evidence="3">Belongs to the Nudix hydrolase family.</text>
</comment>
<dbReference type="PANTHER" id="PTHR43046">
    <property type="entry name" value="GDP-MANNOSE MANNOSYL HYDROLASE"/>
    <property type="match status" value="1"/>
</dbReference>
<dbReference type="InterPro" id="IPR020476">
    <property type="entry name" value="Nudix_hydrolase"/>
</dbReference>
<evidence type="ECO:0000259" key="4">
    <source>
        <dbReference type="PROSITE" id="PS51462"/>
    </source>
</evidence>
<accession>E6TYE8</accession>
<dbReference type="STRING" id="649639.Bcell_0604"/>
<dbReference type="KEGG" id="bco:Bcell_0604"/>
<dbReference type="InterPro" id="IPR020084">
    <property type="entry name" value="NUDIX_hydrolase_CS"/>
</dbReference>
<organism evidence="5 6">
    <name type="scientific">Evansella cellulosilytica (strain ATCC 21833 / DSM 2522 / FERM P-1141 / JCM 9156 / N-4)</name>
    <name type="common">Bacillus cellulosilyticus</name>
    <dbReference type="NCBI Taxonomy" id="649639"/>
    <lineage>
        <taxon>Bacteria</taxon>
        <taxon>Bacillati</taxon>
        <taxon>Bacillota</taxon>
        <taxon>Bacilli</taxon>
        <taxon>Bacillales</taxon>
        <taxon>Bacillaceae</taxon>
        <taxon>Evansella</taxon>
    </lineage>
</organism>
<sequence length="149" mass="16689">MGYVEELRALVGTRPLIFVGAVVIITDSEGRILLQERQYPPHSWGLPGGLMELGESTEETARREVYEEMNIELGRLELLKVYSGPDQFVMAANGDEFYVVIVAYHTGETTGKLIVDETESKSAAYIQVDELPDGVVKSHRKIIEDFLDK</sequence>
<evidence type="ECO:0000256" key="1">
    <source>
        <dbReference type="ARBA" id="ARBA00001946"/>
    </source>
</evidence>
<keyword evidence="6" id="KW-1185">Reference proteome</keyword>
<dbReference type="PRINTS" id="PR00502">
    <property type="entry name" value="NUDIXFAMILY"/>
</dbReference>
<feature type="domain" description="Nudix hydrolase" evidence="4">
    <location>
        <begin position="15"/>
        <end position="148"/>
    </location>
</feature>
<dbReference type="HOGENOM" id="CLU_037162_7_0_9"/>
<dbReference type="PROSITE" id="PS51462">
    <property type="entry name" value="NUDIX"/>
    <property type="match status" value="1"/>
</dbReference>
<dbReference type="RefSeq" id="WP_013487227.1">
    <property type="nucleotide sequence ID" value="NC_014829.1"/>
</dbReference>
<dbReference type="PANTHER" id="PTHR43046:SF2">
    <property type="entry name" value="8-OXO-DGTP DIPHOSPHATASE-RELATED"/>
    <property type="match status" value="1"/>
</dbReference>
<dbReference type="InterPro" id="IPR000086">
    <property type="entry name" value="NUDIX_hydrolase_dom"/>
</dbReference>
<evidence type="ECO:0000313" key="6">
    <source>
        <dbReference type="Proteomes" id="UP000001401"/>
    </source>
</evidence>
<dbReference type="OrthoDB" id="9787476at2"/>
<dbReference type="AlphaFoldDB" id="E6TYE8"/>
<dbReference type="eggNOG" id="COG1051">
    <property type="taxonomic scope" value="Bacteria"/>
</dbReference>
<dbReference type="Gene3D" id="3.90.79.10">
    <property type="entry name" value="Nucleoside Triphosphate Pyrophosphohydrolase"/>
    <property type="match status" value="1"/>
</dbReference>
<dbReference type="InterPro" id="IPR015797">
    <property type="entry name" value="NUDIX_hydrolase-like_dom_sf"/>
</dbReference>
<dbReference type="Proteomes" id="UP000001401">
    <property type="component" value="Chromosome"/>
</dbReference>
<protein>
    <submittedName>
        <fullName evidence="5">NUDIX hydrolase</fullName>
    </submittedName>
</protein>
<dbReference type="PROSITE" id="PS00893">
    <property type="entry name" value="NUDIX_BOX"/>
    <property type="match status" value="1"/>
</dbReference>
<name>E6TYE8_EVAC2</name>
<dbReference type="CDD" id="cd04677">
    <property type="entry name" value="NUDIX_Hydrolase"/>
    <property type="match status" value="1"/>
</dbReference>
<evidence type="ECO:0000256" key="3">
    <source>
        <dbReference type="RuleBase" id="RU003476"/>
    </source>
</evidence>
<evidence type="ECO:0000256" key="2">
    <source>
        <dbReference type="ARBA" id="ARBA00022801"/>
    </source>
</evidence>
<dbReference type="EMBL" id="CP002394">
    <property type="protein sequence ID" value="ADU28886.1"/>
    <property type="molecule type" value="Genomic_DNA"/>
</dbReference>
<evidence type="ECO:0000313" key="5">
    <source>
        <dbReference type="EMBL" id="ADU28886.1"/>
    </source>
</evidence>